<comment type="function">
    <text evidence="5">Methylates the class 1 translation termination release factors RF1/PrfA and RF2/PrfB on the glutamine residue of the universally conserved GGQ motif.</text>
</comment>
<dbReference type="InterPro" id="IPR040758">
    <property type="entry name" value="PrmC_N"/>
</dbReference>
<comment type="caution">
    <text evidence="8">The sequence shown here is derived from an EMBL/GenBank/DDBJ whole genome shotgun (WGS) entry which is preliminary data.</text>
</comment>
<evidence type="ECO:0000256" key="3">
    <source>
        <dbReference type="ARBA" id="ARBA00022691"/>
    </source>
</evidence>
<dbReference type="GO" id="GO:0003676">
    <property type="term" value="F:nucleic acid binding"/>
    <property type="evidence" value="ECO:0007669"/>
    <property type="project" value="InterPro"/>
</dbReference>
<dbReference type="Gene3D" id="1.10.8.10">
    <property type="entry name" value="DNA helicase RuvA subunit, C-terminal domain"/>
    <property type="match status" value="1"/>
</dbReference>
<dbReference type="PANTHER" id="PTHR18895:SF74">
    <property type="entry name" value="MTRF1L RELEASE FACTOR GLUTAMINE METHYLTRANSFERASE"/>
    <property type="match status" value="1"/>
</dbReference>
<proteinExistence type="inferred from homology"/>
<dbReference type="EC" id="2.1.1.297" evidence="5"/>
<dbReference type="RefSeq" id="WP_184129796.1">
    <property type="nucleotide sequence ID" value="NZ_JACHKT010000002.1"/>
</dbReference>
<dbReference type="InterPro" id="IPR019874">
    <property type="entry name" value="RF_methyltr_PrmC"/>
</dbReference>
<feature type="domain" description="Release factor glutamine methyltransferase N-terminal" evidence="7">
    <location>
        <begin position="21"/>
        <end position="72"/>
    </location>
</feature>
<dbReference type="PROSITE" id="PS00092">
    <property type="entry name" value="N6_MTASE"/>
    <property type="match status" value="1"/>
</dbReference>
<dbReference type="HAMAP" id="MF_02126">
    <property type="entry name" value="RF_methyltr_PrmC"/>
    <property type="match status" value="1"/>
</dbReference>
<evidence type="ECO:0000256" key="2">
    <source>
        <dbReference type="ARBA" id="ARBA00022679"/>
    </source>
</evidence>
<keyword evidence="1 5" id="KW-0489">Methyltransferase</keyword>
<feature type="binding site" evidence="5">
    <location>
        <position position="174"/>
    </location>
    <ligand>
        <name>S-adenosyl-L-methionine</name>
        <dbReference type="ChEBI" id="CHEBI:59789"/>
    </ligand>
</feature>
<name>A0A841ER28_9BACT</name>
<dbReference type="InterPro" id="IPR004556">
    <property type="entry name" value="HemK-like"/>
</dbReference>
<reference evidence="8 9" key="1">
    <citation type="submission" date="2020-08" db="EMBL/GenBank/DDBJ databases">
        <title>Functional genomics of gut bacteria from endangered species of beetles.</title>
        <authorList>
            <person name="Carlos-Shanley C."/>
        </authorList>
    </citation>
    <scope>NUCLEOTIDE SEQUENCE [LARGE SCALE GENOMIC DNA]</scope>
    <source>
        <strain evidence="8 9">S00070</strain>
    </source>
</reference>
<dbReference type="Gene3D" id="3.40.50.150">
    <property type="entry name" value="Vaccinia Virus protein VP39"/>
    <property type="match status" value="1"/>
</dbReference>
<evidence type="ECO:0000259" key="7">
    <source>
        <dbReference type="Pfam" id="PF17827"/>
    </source>
</evidence>
<dbReference type="AlphaFoldDB" id="A0A841ER28"/>
<evidence type="ECO:0000256" key="4">
    <source>
        <dbReference type="ARBA" id="ARBA00048391"/>
    </source>
</evidence>
<keyword evidence="9" id="KW-1185">Reference proteome</keyword>
<keyword evidence="3 5" id="KW-0949">S-adenosyl-L-methionine</keyword>
<dbReference type="InterPro" id="IPR029063">
    <property type="entry name" value="SAM-dependent_MTases_sf"/>
</dbReference>
<evidence type="ECO:0000313" key="9">
    <source>
        <dbReference type="Proteomes" id="UP000524404"/>
    </source>
</evidence>
<dbReference type="EMBL" id="JACHKT010000002">
    <property type="protein sequence ID" value="MBB6001891.1"/>
    <property type="molecule type" value="Genomic_DNA"/>
</dbReference>
<dbReference type="CDD" id="cd02440">
    <property type="entry name" value="AdoMet_MTases"/>
    <property type="match status" value="1"/>
</dbReference>
<feature type="binding site" evidence="5">
    <location>
        <position position="147"/>
    </location>
    <ligand>
        <name>S-adenosyl-L-methionine</name>
        <dbReference type="ChEBI" id="CHEBI:59789"/>
    </ligand>
</feature>
<dbReference type="InterPro" id="IPR007848">
    <property type="entry name" value="Small_mtfrase_dom"/>
</dbReference>
<dbReference type="Pfam" id="PF17827">
    <property type="entry name" value="PrmC_N"/>
    <property type="match status" value="1"/>
</dbReference>
<sequence length="286" mass="32671">MSTKKIFQELFSEINAVYDENEAKSIVYLLLEHFQGISKTDILLDNPLKKAFDYQEIIHRIKQHEPVQYIIGETEFYGRIFKVSPATLIPRPETEELVELTIHTFQDLAKKQLIPSSPKILDIGTGTGCIAISTAANIQDSVVTAFDISEEALKMAKQNALLNEVNVNFEKVDFLDESVHDTLPVFDIILSNPPYVMNLEKQEMEHHVLDFEPHLALFVEDENPLIFYKAIAKFAKKHLTENGFCIVEINQAFGTETADLFWKEGFKSVEVIKDFFGKDRMVKALL</sequence>
<feature type="domain" description="Methyltransferase small" evidence="6">
    <location>
        <begin position="116"/>
        <end position="202"/>
    </location>
</feature>
<evidence type="ECO:0000313" key="8">
    <source>
        <dbReference type="EMBL" id="MBB6001891.1"/>
    </source>
</evidence>
<evidence type="ECO:0000259" key="6">
    <source>
        <dbReference type="Pfam" id="PF05175"/>
    </source>
</evidence>
<feature type="binding site" evidence="5">
    <location>
        <position position="192"/>
    </location>
    <ligand>
        <name>S-adenosyl-L-methionine</name>
        <dbReference type="ChEBI" id="CHEBI:59789"/>
    </ligand>
</feature>
<evidence type="ECO:0000256" key="5">
    <source>
        <dbReference type="HAMAP-Rule" id="MF_02126"/>
    </source>
</evidence>
<dbReference type="NCBIfam" id="TIGR03534">
    <property type="entry name" value="RF_mod_PrmC"/>
    <property type="match status" value="1"/>
</dbReference>
<protein>
    <recommendedName>
        <fullName evidence="5">Release factor glutamine methyltransferase</fullName>
        <shortName evidence="5">RF MTase</shortName>
        <ecNumber evidence="5">2.1.1.297</ecNumber>
    </recommendedName>
    <alternativeName>
        <fullName evidence="5">N5-glutamine methyltransferase PrmC</fullName>
    </alternativeName>
    <alternativeName>
        <fullName evidence="5">Protein-(glutamine-N5) MTase PrmC</fullName>
    </alternativeName>
    <alternativeName>
        <fullName evidence="5">Protein-glutamine N-methyltransferase PrmC</fullName>
    </alternativeName>
</protein>
<dbReference type="NCBIfam" id="TIGR00536">
    <property type="entry name" value="hemK_fam"/>
    <property type="match status" value="1"/>
</dbReference>
<keyword evidence="2 5" id="KW-0808">Transferase</keyword>
<dbReference type="Pfam" id="PF05175">
    <property type="entry name" value="MTS"/>
    <property type="match status" value="1"/>
</dbReference>
<accession>A0A841ER28</accession>
<dbReference type="Proteomes" id="UP000524404">
    <property type="component" value="Unassembled WGS sequence"/>
</dbReference>
<evidence type="ECO:0000256" key="1">
    <source>
        <dbReference type="ARBA" id="ARBA00022603"/>
    </source>
</evidence>
<organism evidence="8 9">
    <name type="scientific">Arcicella rosea</name>
    <dbReference type="NCBI Taxonomy" id="502909"/>
    <lineage>
        <taxon>Bacteria</taxon>
        <taxon>Pseudomonadati</taxon>
        <taxon>Bacteroidota</taxon>
        <taxon>Cytophagia</taxon>
        <taxon>Cytophagales</taxon>
        <taxon>Flectobacillaceae</taxon>
        <taxon>Arcicella</taxon>
    </lineage>
</organism>
<comment type="catalytic activity">
    <reaction evidence="4 5">
        <text>L-glutaminyl-[peptide chain release factor] + S-adenosyl-L-methionine = N(5)-methyl-L-glutaminyl-[peptide chain release factor] + S-adenosyl-L-homocysteine + H(+)</text>
        <dbReference type="Rhea" id="RHEA:42896"/>
        <dbReference type="Rhea" id="RHEA-COMP:10271"/>
        <dbReference type="Rhea" id="RHEA-COMP:10272"/>
        <dbReference type="ChEBI" id="CHEBI:15378"/>
        <dbReference type="ChEBI" id="CHEBI:30011"/>
        <dbReference type="ChEBI" id="CHEBI:57856"/>
        <dbReference type="ChEBI" id="CHEBI:59789"/>
        <dbReference type="ChEBI" id="CHEBI:61891"/>
        <dbReference type="EC" id="2.1.1.297"/>
    </reaction>
</comment>
<comment type="similarity">
    <text evidence="5">Belongs to the protein N5-glutamine methyltransferase family. PrmC subfamily.</text>
</comment>
<dbReference type="GO" id="GO:0102559">
    <property type="term" value="F:peptide chain release factor N(5)-glutamine methyltransferase activity"/>
    <property type="evidence" value="ECO:0007669"/>
    <property type="project" value="UniProtKB-EC"/>
</dbReference>
<feature type="binding site" evidence="5">
    <location>
        <begin position="124"/>
        <end position="128"/>
    </location>
    <ligand>
        <name>S-adenosyl-L-methionine</name>
        <dbReference type="ChEBI" id="CHEBI:59789"/>
    </ligand>
</feature>
<dbReference type="SUPFAM" id="SSF53335">
    <property type="entry name" value="S-adenosyl-L-methionine-dependent methyltransferases"/>
    <property type="match status" value="1"/>
</dbReference>
<gene>
    <name evidence="5" type="primary">prmC</name>
    <name evidence="8" type="ORF">HNP25_000531</name>
</gene>
<dbReference type="InterPro" id="IPR002052">
    <property type="entry name" value="DNA_methylase_N6_adenine_CS"/>
</dbReference>
<dbReference type="PANTHER" id="PTHR18895">
    <property type="entry name" value="HEMK METHYLTRANSFERASE"/>
    <property type="match status" value="1"/>
</dbReference>
<dbReference type="GO" id="GO:0032259">
    <property type="term" value="P:methylation"/>
    <property type="evidence" value="ECO:0007669"/>
    <property type="project" value="UniProtKB-KW"/>
</dbReference>
<feature type="binding site" evidence="5">
    <location>
        <begin position="192"/>
        <end position="195"/>
    </location>
    <ligand>
        <name>substrate</name>
    </ligand>
</feature>
<dbReference type="InterPro" id="IPR050320">
    <property type="entry name" value="N5-glutamine_MTase"/>
</dbReference>